<evidence type="ECO:0000259" key="5">
    <source>
        <dbReference type="Pfam" id="PF00327"/>
    </source>
</evidence>
<evidence type="ECO:0000256" key="2">
    <source>
        <dbReference type="ARBA" id="ARBA00022980"/>
    </source>
</evidence>
<feature type="domain" description="Large ribosomal subunit protein uL30-like ferredoxin-like fold" evidence="5">
    <location>
        <begin position="49"/>
        <end position="99"/>
    </location>
</feature>
<gene>
    <name evidence="6" type="ORF">BDP27DRAFT_94042</name>
</gene>
<evidence type="ECO:0000313" key="6">
    <source>
        <dbReference type="EMBL" id="KAF9074944.1"/>
    </source>
</evidence>
<evidence type="ECO:0000256" key="4">
    <source>
        <dbReference type="ARBA" id="ARBA00035281"/>
    </source>
</evidence>
<dbReference type="PANTHER" id="PTHR15892:SF2">
    <property type="entry name" value="LARGE RIBOSOMAL SUBUNIT PROTEIN UL30M"/>
    <property type="match status" value="1"/>
</dbReference>
<name>A0A9P5UD95_9AGAR</name>
<keyword evidence="7" id="KW-1185">Reference proteome</keyword>
<dbReference type="GO" id="GO:0006412">
    <property type="term" value="P:translation"/>
    <property type="evidence" value="ECO:0007669"/>
    <property type="project" value="InterPro"/>
</dbReference>
<dbReference type="GO" id="GO:0015934">
    <property type="term" value="C:large ribosomal subunit"/>
    <property type="evidence" value="ECO:0007669"/>
    <property type="project" value="InterPro"/>
</dbReference>
<proteinExistence type="inferred from homology"/>
<dbReference type="Pfam" id="PF00327">
    <property type="entry name" value="Ribosomal_L30"/>
    <property type="match status" value="1"/>
</dbReference>
<dbReference type="PANTHER" id="PTHR15892">
    <property type="entry name" value="MITOCHONDRIAL RIBOSOMAL PROTEIN L30"/>
    <property type="match status" value="1"/>
</dbReference>
<dbReference type="InterPro" id="IPR016082">
    <property type="entry name" value="Ribosomal_uL30_ferredoxin-like"/>
</dbReference>
<reference evidence="6" key="1">
    <citation type="submission" date="2020-11" db="EMBL/GenBank/DDBJ databases">
        <authorList>
            <consortium name="DOE Joint Genome Institute"/>
            <person name="Ahrendt S."/>
            <person name="Riley R."/>
            <person name="Andreopoulos W."/>
            <person name="Labutti K."/>
            <person name="Pangilinan J."/>
            <person name="Ruiz-Duenas F.J."/>
            <person name="Barrasa J.M."/>
            <person name="Sanchez-Garcia M."/>
            <person name="Camarero S."/>
            <person name="Miyauchi S."/>
            <person name="Serrano A."/>
            <person name="Linde D."/>
            <person name="Babiker R."/>
            <person name="Drula E."/>
            <person name="Ayuso-Fernandez I."/>
            <person name="Pacheco R."/>
            <person name="Padilla G."/>
            <person name="Ferreira P."/>
            <person name="Barriuso J."/>
            <person name="Kellner H."/>
            <person name="Castanera R."/>
            <person name="Alfaro M."/>
            <person name="Ramirez L."/>
            <person name="Pisabarro A.G."/>
            <person name="Kuo A."/>
            <person name="Tritt A."/>
            <person name="Lipzen A."/>
            <person name="He G."/>
            <person name="Yan M."/>
            <person name="Ng V."/>
            <person name="Cullen D."/>
            <person name="Martin F."/>
            <person name="Rosso M.-N."/>
            <person name="Henrissat B."/>
            <person name="Hibbett D."/>
            <person name="Martinez A.T."/>
            <person name="Grigoriev I.V."/>
        </authorList>
    </citation>
    <scope>NUCLEOTIDE SEQUENCE</scope>
    <source>
        <strain evidence="6">AH 40177</strain>
    </source>
</reference>
<comment type="similarity">
    <text evidence="1">Belongs to the universal ribosomal protein uL30 family.</text>
</comment>
<dbReference type="GO" id="GO:0005739">
    <property type="term" value="C:mitochondrion"/>
    <property type="evidence" value="ECO:0007669"/>
    <property type="project" value="TreeGrafter"/>
</dbReference>
<protein>
    <recommendedName>
        <fullName evidence="4">Large ribosomal subunit protein uL30m</fullName>
    </recommendedName>
</protein>
<dbReference type="InterPro" id="IPR036919">
    <property type="entry name" value="Ribo_uL30_ferredoxin-like_sf"/>
</dbReference>
<comment type="caution">
    <text evidence="6">The sequence shown here is derived from an EMBL/GenBank/DDBJ whole genome shotgun (WGS) entry which is preliminary data.</text>
</comment>
<dbReference type="AlphaFoldDB" id="A0A9P5UD95"/>
<dbReference type="GO" id="GO:0003735">
    <property type="term" value="F:structural constituent of ribosome"/>
    <property type="evidence" value="ECO:0007669"/>
    <property type="project" value="InterPro"/>
</dbReference>
<evidence type="ECO:0000313" key="7">
    <source>
        <dbReference type="Proteomes" id="UP000772434"/>
    </source>
</evidence>
<keyword evidence="3" id="KW-0687">Ribonucleoprotein</keyword>
<accession>A0A9P5UD95</accession>
<dbReference type="InterPro" id="IPR005996">
    <property type="entry name" value="Ribosomal_uL30_bac-type"/>
</dbReference>
<sequence length="135" mass="15117">MALRPIVVSRLTGICTKHLVSARAVSSSARRLQDVPQPSDPNPANNTHFKITLTRSAISLGDRIKGTLESLGIHRRFQTVYHRHDPETAGKILAVKELVHVENVPEHMVKTKEQQTLERAAKRGYKVVGSRRQLL</sequence>
<organism evidence="6 7">
    <name type="scientific">Rhodocollybia butyracea</name>
    <dbReference type="NCBI Taxonomy" id="206335"/>
    <lineage>
        <taxon>Eukaryota</taxon>
        <taxon>Fungi</taxon>
        <taxon>Dikarya</taxon>
        <taxon>Basidiomycota</taxon>
        <taxon>Agaricomycotina</taxon>
        <taxon>Agaricomycetes</taxon>
        <taxon>Agaricomycetidae</taxon>
        <taxon>Agaricales</taxon>
        <taxon>Marasmiineae</taxon>
        <taxon>Omphalotaceae</taxon>
        <taxon>Rhodocollybia</taxon>
    </lineage>
</organism>
<dbReference type="OrthoDB" id="509901at2759"/>
<dbReference type="SUPFAM" id="SSF55129">
    <property type="entry name" value="Ribosomal protein L30p/L7e"/>
    <property type="match status" value="1"/>
</dbReference>
<evidence type="ECO:0000256" key="1">
    <source>
        <dbReference type="ARBA" id="ARBA00007594"/>
    </source>
</evidence>
<dbReference type="Gene3D" id="3.30.1390.20">
    <property type="entry name" value="Ribosomal protein L30, ferredoxin-like fold domain"/>
    <property type="match status" value="1"/>
</dbReference>
<keyword evidence="2" id="KW-0689">Ribosomal protein</keyword>
<dbReference type="EMBL" id="JADNRY010000011">
    <property type="protein sequence ID" value="KAF9074944.1"/>
    <property type="molecule type" value="Genomic_DNA"/>
</dbReference>
<dbReference type="Proteomes" id="UP000772434">
    <property type="component" value="Unassembled WGS sequence"/>
</dbReference>
<evidence type="ECO:0000256" key="3">
    <source>
        <dbReference type="ARBA" id="ARBA00023274"/>
    </source>
</evidence>